<proteinExistence type="predicted"/>
<dbReference type="PATRIC" id="fig|540747.5.peg.5989"/>
<evidence type="ECO:0008006" key="5">
    <source>
        <dbReference type="Google" id="ProtNLM"/>
    </source>
</evidence>
<organism evidence="1 3">
    <name type="scientific">Roseovarius indicus</name>
    <dbReference type="NCBI Taxonomy" id="540747"/>
    <lineage>
        <taxon>Bacteria</taxon>
        <taxon>Pseudomonadati</taxon>
        <taxon>Pseudomonadota</taxon>
        <taxon>Alphaproteobacteria</taxon>
        <taxon>Rhodobacterales</taxon>
        <taxon>Roseobacteraceae</taxon>
        <taxon>Roseovarius</taxon>
    </lineage>
</organism>
<evidence type="ECO:0000313" key="3">
    <source>
        <dbReference type="Proteomes" id="UP000051401"/>
    </source>
</evidence>
<evidence type="ECO:0000313" key="4">
    <source>
        <dbReference type="Proteomes" id="UP000325785"/>
    </source>
</evidence>
<dbReference type="STRING" id="540747.SAMN04488031_10894"/>
<dbReference type="OrthoDB" id="8420038at2"/>
<keyword evidence="3" id="KW-1185">Reference proteome</keyword>
<dbReference type="Proteomes" id="UP000051401">
    <property type="component" value="Unassembled WGS sequence"/>
</dbReference>
<sequence>MTWSLNEIEALARKAARGGGMDWGPAEETGKATRWLCAAGWPGASALAELLLTQDGVTWEAVRPHTDTDTWAARDGRLCPSAAGAALLDRAEDLASGRTVTLINVARPILLIPYVAWAARATGATLEIRWPGLRVTVADGPCHADISDPTALTVFRADTVTIGPAQAAATGQPVTRVYRGDIPADTAQTLAAFAHRTYAPGTPQSRAAGAGAGLSDND</sequence>
<evidence type="ECO:0000313" key="1">
    <source>
        <dbReference type="EMBL" id="KRS17283.1"/>
    </source>
</evidence>
<accession>A0A0T5P803</accession>
<reference evidence="2 4" key="2">
    <citation type="submission" date="2018-08" db="EMBL/GenBank/DDBJ databases">
        <title>Genetic Globetrotter - A new plasmid hitch-hiking vast phylogenetic and geographic distances.</title>
        <authorList>
            <person name="Vollmers J."/>
            <person name="Petersen J."/>
        </authorList>
    </citation>
    <scope>NUCLEOTIDE SEQUENCE [LARGE SCALE GENOMIC DNA]</scope>
    <source>
        <strain evidence="2 4">DSM 26383</strain>
    </source>
</reference>
<dbReference type="AlphaFoldDB" id="A0A0T5P803"/>
<dbReference type="Proteomes" id="UP000325785">
    <property type="component" value="Chromosome"/>
</dbReference>
<dbReference type="EMBL" id="CP031598">
    <property type="protein sequence ID" value="QEW27684.1"/>
    <property type="molecule type" value="Genomic_DNA"/>
</dbReference>
<dbReference type="RefSeq" id="WP_057816876.1">
    <property type="nucleotide sequence ID" value="NZ_CP031598.1"/>
</dbReference>
<reference evidence="1 3" key="1">
    <citation type="submission" date="2015-04" db="EMBL/GenBank/DDBJ databases">
        <title>The draft genome sequence of Roseovarius indicus B108T.</title>
        <authorList>
            <person name="Li G."/>
            <person name="Lai Q."/>
            <person name="Shao Z."/>
            <person name="Yan P."/>
        </authorList>
    </citation>
    <scope>NUCLEOTIDE SEQUENCE [LARGE SCALE GENOMIC DNA]</scope>
    <source>
        <strain evidence="1 3">B108</strain>
    </source>
</reference>
<protein>
    <recommendedName>
        <fullName evidence="5">DUF3726 domain-containing protein</fullName>
    </recommendedName>
</protein>
<dbReference type="KEGG" id="rid:RIdsm_03502"/>
<dbReference type="Pfam" id="PF12525">
    <property type="entry name" value="DUF3726"/>
    <property type="match status" value="1"/>
</dbReference>
<dbReference type="InterPro" id="IPR022201">
    <property type="entry name" value="DUF3726"/>
</dbReference>
<gene>
    <name evidence="2" type="ORF">RIdsm_03502</name>
    <name evidence="1" type="ORF">XM52_14605</name>
</gene>
<name>A0A0T5P803_9RHOB</name>
<evidence type="ECO:0000313" key="2">
    <source>
        <dbReference type="EMBL" id="QEW27684.1"/>
    </source>
</evidence>
<dbReference type="EMBL" id="LAXI01000008">
    <property type="protein sequence ID" value="KRS17283.1"/>
    <property type="molecule type" value="Genomic_DNA"/>
</dbReference>